<keyword evidence="4" id="KW-0812">Transmembrane</keyword>
<dbReference type="Pfam" id="PF21082">
    <property type="entry name" value="MS_channel_3rd"/>
    <property type="match status" value="1"/>
</dbReference>
<dbReference type="RefSeq" id="WP_382186205.1">
    <property type="nucleotide sequence ID" value="NZ_JBHSZI010000001.1"/>
</dbReference>
<keyword evidence="10" id="KW-1185">Reference proteome</keyword>
<dbReference type="GO" id="GO:0005886">
    <property type="term" value="C:plasma membrane"/>
    <property type="evidence" value="ECO:0007669"/>
    <property type="project" value="UniProtKB-SubCell"/>
</dbReference>
<dbReference type="Gene3D" id="3.30.70.100">
    <property type="match status" value="1"/>
</dbReference>
<dbReference type="EMBL" id="JBHSZI010000001">
    <property type="protein sequence ID" value="MFC7059254.1"/>
    <property type="molecule type" value="Genomic_DNA"/>
</dbReference>
<evidence type="ECO:0000256" key="3">
    <source>
        <dbReference type="ARBA" id="ARBA00022475"/>
    </source>
</evidence>
<keyword evidence="5" id="KW-1133">Transmembrane helix</keyword>
<name>A0ABD5W4G2_9EURY</name>
<dbReference type="InterPro" id="IPR011066">
    <property type="entry name" value="MscS_channel_C_sf"/>
</dbReference>
<comment type="subcellular location">
    <subcellularLocation>
        <location evidence="1">Cell membrane</location>
        <topology evidence="1">Multi-pass membrane protein</topology>
    </subcellularLocation>
</comment>
<dbReference type="AlphaFoldDB" id="A0ABD5W4G2"/>
<keyword evidence="3" id="KW-1003">Cell membrane</keyword>
<accession>A0ABD5W4G2</accession>
<dbReference type="InterPro" id="IPR006685">
    <property type="entry name" value="MscS_channel_2nd"/>
</dbReference>
<dbReference type="InterPro" id="IPR010920">
    <property type="entry name" value="LSM_dom_sf"/>
</dbReference>
<dbReference type="InterPro" id="IPR049278">
    <property type="entry name" value="MS_channel_C"/>
</dbReference>
<gene>
    <name evidence="9" type="ORF">ACFQQG_15085</name>
</gene>
<dbReference type="PANTHER" id="PTHR30221:SF20">
    <property type="entry name" value="SMALL-CONDUCTANCE MECHANOSENSITIVE CHANNEL"/>
    <property type="match status" value="1"/>
</dbReference>
<dbReference type="Pfam" id="PF00924">
    <property type="entry name" value="MS_channel_2nd"/>
    <property type="match status" value="1"/>
</dbReference>
<dbReference type="Gene3D" id="2.30.30.60">
    <property type="match status" value="1"/>
</dbReference>
<protein>
    <submittedName>
        <fullName evidence="9">Mechanosensitive ion channel family protein</fullName>
    </submittedName>
</protein>
<organism evidence="9 10">
    <name type="scientific">Halovenus salina</name>
    <dbReference type="NCBI Taxonomy" id="1510225"/>
    <lineage>
        <taxon>Archaea</taxon>
        <taxon>Methanobacteriati</taxon>
        <taxon>Methanobacteriota</taxon>
        <taxon>Stenosarchaea group</taxon>
        <taxon>Halobacteria</taxon>
        <taxon>Halobacteriales</taxon>
        <taxon>Haloarculaceae</taxon>
        <taxon>Halovenus</taxon>
    </lineage>
</organism>
<proteinExistence type="inferred from homology"/>
<evidence type="ECO:0000256" key="1">
    <source>
        <dbReference type="ARBA" id="ARBA00004651"/>
    </source>
</evidence>
<evidence type="ECO:0000256" key="4">
    <source>
        <dbReference type="ARBA" id="ARBA00022692"/>
    </source>
</evidence>
<evidence type="ECO:0000256" key="5">
    <source>
        <dbReference type="ARBA" id="ARBA00022989"/>
    </source>
</evidence>
<dbReference type="InterPro" id="IPR045275">
    <property type="entry name" value="MscS_archaea/bacteria_type"/>
</dbReference>
<feature type="domain" description="Mechanosensitive ion channel MscS C-terminal" evidence="8">
    <location>
        <begin position="64"/>
        <end position="151"/>
    </location>
</feature>
<reference evidence="9 10" key="1">
    <citation type="journal article" date="2019" name="Int. J. Syst. Evol. Microbiol.">
        <title>The Global Catalogue of Microorganisms (GCM) 10K type strain sequencing project: providing services to taxonomists for standard genome sequencing and annotation.</title>
        <authorList>
            <consortium name="The Broad Institute Genomics Platform"/>
            <consortium name="The Broad Institute Genome Sequencing Center for Infectious Disease"/>
            <person name="Wu L."/>
            <person name="Ma J."/>
        </authorList>
    </citation>
    <scope>NUCLEOTIDE SEQUENCE [LARGE SCALE GENOMIC DNA]</scope>
    <source>
        <strain evidence="9 10">JCM 30072</strain>
    </source>
</reference>
<evidence type="ECO:0000256" key="6">
    <source>
        <dbReference type="ARBA" id="ARBA00023136"/>
    </source>
</evidence>
<dbReference type="SUPFAM" id="SSF82689">
    <property type="entry name" value="Mechanosensitive channel protein MscS (YggB), C-terminal domain"/>
    <property type="match status" value="1"/>
</dbReference>
<comment type="similarity">
    <text evidence="2">Belongs to the MscS (TC 1.A.23) family.</text>
</comment>
<evidence type="ECO:0000259" key="8">
    <source>
        <dbReference type="Pfam" id="PF21082"/>
    </source>
</evidence>
<sequence length="173" mass="19139">MFSRPFEVGDWVVLEEQSGVVSDITLMSTRIQGFDGEYVVVPNDVVSNKTITNRSRQGQYRVPVEVSVDYETDIEHARSVLAEAAETVVSQYGFARETPEPEVLAQQLGESAIVLEVAVWVDSPTARRVMRVEDELVCTLKNACTAADIEIPYPQRALSTRSDASVRVTDDTA</sequence>
<comment type="caution">
    <text evidence="9">The sequence shown here is derived from an EMBL/GenBank/DDBJ whole genome shotgun (WGS) entry which is preliminary data.</text>
</comment>
<feature type="domain" description="Mechanosensitive ion channel MscS" evidence="7">
    <location>
        <begin position="1"/>
        <end position="56"/>
    </location>
</feature>
<dbReference type="PANTHER" id="PTHR30221">
    <property type="entry name" value="SMALL-CONDUCTANCE MECHANOSENSITIVE CHANNEL"/>
    <property type="match status" value="1"/>
</dbReference>
<keyword evidence="6" id="KW-0472">Membrane</keyword>
<evidence type="ECO:0000313" key="9">
    <source>
        <dbReference type="EMBL" id="MFC7059254.1"/>
    </source>
</evidence>
<evidence type="ECO:0000313" key="10">
    <source>
        <dbReference type="Proteomes" id="UP001596445"/>
    </source>
</evidence>
<dbReference type="Proteomes" id="UP001596445">
    <property type="component" value="Unassembled WGS sequence"/>
</dbReference>
<evidence type="ECO:0000259" key="7">
    <source>
        <dbReference type="Pfam" id="PF00924"/>
    </source>
</evidence>
<dbReference type="InterPro" id="IPR023408">
    <property type="entry name" value="MscS_beta-dom_sf"/>
</dbReference>
<evidence type="ECO:0000256" key="2">
    <source>
        <dbReference type="ARBA" id="ARBA00008017"/>
    </source>
</evidence>
<dbReference type="SUPFAM" id="SSF50182">
    <property type="entry name" value="Sm-like ribonucleoproteins"/>
    <property type="match status" value="1"/>
</dbReference>